<evidence type="ECO:0000313" key="2">
    <source>
        <dbReference type="Proteomes" id="UP000234849"/>
    </source>
</evidence>
<proteinExistence type="predicted"/>
<dbReference type="AlphaFoldDB" id="A0A2N5NIK2"/>
<name>A0A2N5NIK2_MEDGN</name>
<comment type="caution">
    <text evidence="1">The sequence shown here is derived from an EMBL/GenBank/DDBJ whole genome shotgun (WGS) entry which is preliminary data.</text>
</comment>
<sequence>MDEANRLVYQIDELQNIKVISCRGYYEE</sequence>
<gene>
    <name evidence="1" type="ORF">CDL18_07180</name>
</gene>
<dbReference type="Proteomes" id="UP000234849">
    <property type="component" value="Unassembled WGS sequence"/>
</dbReference>
<dbReference type="EMBL" id="NIHM01000008">
    <property type="protein sequence ID" value="PLT55501.1"/>
    <property type="molecule type" value="Genomic_DNA"/>
</dbReference>
<reference evidence="1 2" key="1">
    <citation type="journal article" date="2017" name="Genome Med.">
        <title>A novel Ruminococcus gnavus clade enriched in inflammatory bowel disease patients.</title>
        <authorList>
            <person name="Hall A.B."/>
            <person name="Yassour M."/>
            <person name="Sauk J."/>
            <person name="Garner A."/>
            <person name="Jiang X."/>
            <person name="Arthur T."/>
            <person name="Lagoudas G.K."/>
            <person name="Vatanen T."/>
            <person name="Fornelos N."/>
            <person name="Wilson R."/>
            <person name="Bertha M."/>
            <person name="Cohen M."/>
            <person name="Garber J."/>
            <person name="Khalili H."/>
            <person name="Gevers D."/>
            <person name="Ananthakrishnan A.N."/>
            <person name="Kugathasan S."/>
            <person name="Lander E.S."/>
            <person name="Blainey P."/>
            <person name="Vlamakis H."/>
            <person name="Xavier R.J."/>
            <person name="Huttenhower C."/>
        </authorList>
    </citation>
    <scope>NUCLEOTIDE SEQUENCE [LARGE SCALE GENOMIC DNA]</scope>
    <source>
        <strain evidence="1 2">RJX1118</strain>
    </source>
</reference>
<accession>A0A2N5NIK2</accession>
<protein>
    <submittedName>
        <fullName evidence="1">Uncharacterized protein</fullName>
    </submittedName>
</protein>
<evidence type="ECO:0000313" key="1">
    <source>
        <dbReference type="EMBL" id="PLT55501.1"/>
    </source>
</evidence>
<organism evidence="1 2">
    <name type="scientific">Mediterraneibacter gnavus</name>
    <name type="common">Ruminococcus gnavus</name>
    <dbReference type="NCBI Taxonomy" id="33038"/>
    <lineage>
        <taxon>Bacteria</taxon>
        <taxon>Bacillati</taxon>
        <taxon>Bacillota</taxon>
        <taxon>Clostridia</taxon>
        <taxon>Lachnospirales</taxon>
        <taxon>Lachnospiraceae</taxon>
        <taxon>Mediterraneibacter</taxon>
    </lineage>
</organism>